<dbReference type="CDD" id="cd00331">
    <property type="entry name" value="IGPS"/>
    <property type="match status" value="1"/>
</dbReference>
<keyword evidence="8 9" id="KW-0456">Lyase</keyword>
<dbReference type="RefSeq" id="WP_156275390.1">
    <property type="nucleotide sequence ID" value="NZ_CP046244.1"/>
</dbReference>
<dbReference type="InterPro" id="IPR045186">
    <property type="entry name" value="Indole-3-glycerol_P_synth"/>
</dbReference>
<dbReference type="HAMAP" id="MF_00134_B">
    <property type="entry name" value="IGPS_B"/>
    <property type="match status" value="1"/>
</dbReference>
<dbReference type="Gene3D" id="3.20.20.70">
    <property type="entry name" value="Aldolase class I"/>
    <property type="match status" value="1"/>
</dbReference>
<keyword evidence="4 9" id="KW-0028">Amino-acid biosynthesis</keyword>
<dbReference type="EMBL" id="CP046244">
    <property type="protein sequence ID" value="QGP93718.1"/>
    <property type="molecule type" value="Genomic_DNA"/>
</dbReference>
<dbReference type="FunFam" id="3.20.20.70:FF:000024">
    <property type="entry name" value="Indole-3-glycerol phosphate synthase"/>
    <property type="match status" value="1"/>
</dbReference>
<evidence type="ECO:0000256" key="7">
    <source>
        <dbReference type="ARBA" id="ARBA00023141"/>
    </source>
</evidence>
<protein>
    <recommendedName>
        <fullName evidence="9">Indole-3-glycerol phosphate synthase</fullName>
        <shortName evidence="9">IGPS</shortName>
        <ecNumber evidence="9">4.1.1.48</ecNumber>
    </recommendedName>
</protein>
<evidence type="ECO:0000256" key="5">
    <source>
        <dbReference type="ARBA" id="ARBA00022793"/>
    </source>
</evidence>
<keyword evidence="12" id="KW-1185">Reference proteome</keyword>
<keyword evidence="6 9" id="KW-0822">Tryptophan biosynthesis</keyword>
<organism evidence="11 12">
    <name type="scientific">Neomoorella glycerini</name>
    <dbReference type="NCBI Taxonomy" id="55779"/>
    <lineage>
        <taxon>Bacteria</taxon>
        <taxon>Bacillati</taxon>
        <taxon>Bacillota</taxon>
        <taxon>Clostridia</taxon>
        <taxon>Neomoorellales</taxon>
        <taxon>Neomoorellaceae</taxon>
        <taxon>Neomoorella</taxon>
    </lineage>
</organism>
<feature type="domain" description="Indole-3-glycerol phosphate synthase" evidence="10">
    <location>
        <begin position="2"/>
        <end position="255"/>
    </location>
</feature>
<keyword evidence="7 9" id="KW-0057">Aromatic amino acid biosynthesis</keyword>
<dbReference type="GO" id="GO:0000162">
    <property type="term" value="P:L-tryptophan biosynthetic process"/>
    <property type="evidence" value="ECO:0007669"/>
    <property type="project" value="UniProtKB-UniRule"/>
</dbReference>
<reference evidence="11 12" key="1">
    <citation type="submission" date="2019-11" db="EMBL/GenBank/DDBJ databases">
        <title>Genome sequence of Moorella glycerini DSM11254.</title>
        <authorList>
            <person name="Poehlein A."/>
            <person name="Boeer T."/>
            <person name="Daniel R."/>
        </authorList>
    </citation>
    <scope>NUCLEOTIDE SEQUENCE [LARGE SCALE GENOMIC DNA]</scope>
    <source>
        <strain evidence="11 12">DSM 11254</strain>
    </source>
</reference>
<sequence length="271" mass="29060">MLAEILAHKRREVAVAREQRPLARLERDVKNLPLTGDFSAALRRQGAGLNLIAELKQASPSRGLIRAAFDPEEQARLYTATGAAAISVLTDWRFFKGKPEYLSRVRQVTSLPLLRKDFIVDPYQIYEARALGADAVLLIVAALEPAELQEYLALADGLKLGALVEVHTEAEVEVALQAGAGIIGINNRDLRTFKVDLHTTLALRPLIPPGPVVVSESGIQSRADAALVAEAGVDAILVGEALMTAGDVRAKAAELCLSQDPYAAIVVTSEG</sequence>
<evidence type="ECO:0000256" key="9">
    <source>
        <dbReference type="HAMAP-Rule" id="MF_00134"/>
    </source>
</evidence>
<dbReference type="GO" id="GO:0004425">
    <property type="term" value="F:indole-3-glycerol-phosphate synthase activity"/>
    <property type="evidence" value="ECO:0007669"/>
    <property type="project" value="UniProtKB-UniRule"/>
</dbReference>
<dbReference type="InterPro" id="IPR011060">
    <property type="entry name" value="RibuloseP-bd_barrel"/>
</dbReference>
<dbReference type="AlphaFoldDB" id="A0A6I5ZVW2"/>
<dbReference type="InterPro" id="IPR013785">
    <property type="entry name" value="Aldolase_TIM"/>
</dbReference>
<comment type="catalytic activity">
    <reaction evidence="1 9">
        <text>1-(2-carboxyphenylamino)-1-deoxy-D-ribulose 5-phosphate + H(+) = (1S,2R)-1-C-(indol-3-yl)glycerol 3-phosphate + CO2 + H2O</text>
        <dbReference type="Rhea" id="RHEA:23476"/>
        <dbReference type="ChEBI" id="CHEBI:15377"/>
        <dbReference type="ChEBI" id="CHEBI:15378"/>
        <dbReference type="ChEBI" id="CHEBI:16526"/>
        <dbReference type="ChEBI" id="CHEBI:58613"/>
        <dbReference type="ChEBI" id="CHEBI:58866"/>
        <dbReference type="EC" id="4.1.1.48"/>
    </reaction>
</comment>
<dbReference type="Proteomes" id="UP000425916">
    <property type="component" value="Chromosome"/>
</dbReference>
<dbReference type="InterPro" id="IPR001468">
    <property type="entry name" value="Indole-3-GlycerolPSynthase_CS"/>
</dbReference>
<evidence type="ECO:0000313" key="12">
    <source>
        <dbReference type="Proteomes" id="UP000425916"/>
    </source>
</evidence>
<evidence type="ECO:0000256" key="1">
    <source>
        <dbReference type="ARBA" id="ARBA00001633"/>
    </source>
</evidence>
<dbReference type="InterPro" id="IPR013798">
    <property type="entry name" value="Indole-3-glycerol_P_synth_dom"/>
</dbReference>
<gene>
    <name evidence="9 11" type="primary">trpC</name>
    <name evidence="11" type="ORF">MGLY_31400</name>
</gene>
<dbReference type="GO" id="GO:0004640">
    <property type="term" value="F:phosphoribosylanthranilate isomerase activity"/>
    <property type="evidence" value="ECO:0007669"/>
    <property type="project" value="TreeGrafter"/>
</dbReference>
<evidence type="ECO:0000256" key="8">
    <source>
        <dbReference type="ARBA" id="ARBA00023239"/>
    </source>
</evidence>
<dbReference type="Pfam" id="PF00218">
    <property type="entry name" value="IGPS"/>
    <property type="match status" value="1"/>
</dbReference>
<evidence type="ECO:0000256" key="3">
    <source>
        <dbReference type="ARBA" id="ARBA00008737"/>
    </source>
</evidence>
<accession>A0A6I5ZVW2</accession>
<comment type="similarity">
    <text evidence="3 9">Belongs to the TrpC family.</text>
</comment>
<dbReference type="OrthoDB" id="9804217at2"/>
<evidence type="ECO:0000313" key="11">
    <source>
        <dbReference type="EMBL" id="QGP93718.1"/>
    </source>
</evidence>
<dbReference type="EC" id="4.1.1.48" evidence="9"/>
<comment type="pathway">
    <text evidence="2 9">Amino-acid biosynthesis; L-tryptophan biosynthesis; L-tryptophan from chorismate: step 4/5.</text>
</comment>
<dbReference type="PANTHER" id="PTHR22854">
    <property type="entry name" value="TRYPTOPHAN BIOSYNTHESIS PROTEIN"/>
    <property type="match status" value="1"/>
</dbReference>
<name>A0A6I5ZVW2_9FIRM</name>
<evidence type="ECO:0000256" key="6">
    <source>
        <dbReference type="ARBA" id="ARBA00022822"/>
    </source>
</evidence>
<evidence type="ECO:0000256" key="4">
    <source>
        <dbReference type="ARBA" id="ARBA00022605"/>
    </source>
</evidence>
<evidence type="ECO:0000256" key="2">
    <source>
        <dbReference type="ARBA" id="ARBA00004696"/>
    </source>
</evidence>
<dbReference type="PANTHER" id="PTHR22854:SF2">
    <property type="entry name" value="INDOLE-3-GLYCEROL-PHOSPHATE SYNTHASE"/>
    <property type="match status" value="1"/>
</dbReference>
<keyword evidence="5 9" id="KW-0210">Decarboxylase</keyword>
<evidence type="ECO:0000259" key="10">
    <source>
        <dbReference type="Pfam" id="PF00218"/>
    </source>
</evidence>
<proteinExistence type="inferred from homology"/>
<dbReference type="UniPathway" id="UPA00035">
    <property type="reaction ID" value="UER00043"/>
</dbReference>
<dbReference type="NCBIfam" id="NF001377">
    <property type="entry name" value="PRK00278.2-4"/>
    <property type="match status" value="1"/>
</dbReference>
<dbReference type="PROSITE" id="PS00614">
    <property type="entry name" value="IGPS"/>
    <property type="match status" value="1"/>
</dbReference>
<dbReference type="SUPFAM" id="SSF51366">
    <property type="entry name" value="Ribulose-phoshate binding barrel"/>
    <property type="match status" value="1"/>
</dbReference>